<keyword evidence="3" id="KW-0238">DNA-binding</keyword>
<dbReference type="GO" id="GO:0035497">
    <property type="term" value="F:cAMP response element binding"/>
    <property type="evidence" value="ECO:0007669"/>
    <property type="project" value="TreeGrafter"/>
</dbReference>
<dbReference type="PANTHER" id="PTHR46004:SF3">
    <property type="entry name" value="CYCLIC AMP RESPONSE ELEMENT-BINDING PROTEIN A"/>
    <property type="match status" value="1"/>
</dbReference>
<keyword evidence="4" id="KW-0804">Transcription</keyword>
<dbReference type="SMART" id="SM00338">
    <property type="entry name" value="BRLZ"/>
    <property type="match status" value="1"/>
</dbReference>
<dbReference type="OrthoDB" id="674948at2759"/>
<keyword evidence="6" id="KW-0175">Coiled coil</keyword>
<sequence>MIMVAVVFQISAQESRRKKKEYMDGLERRVTMLMNENSSYRDRLTALEDTNRELLKELQRLQALLQLQGSVEHPWSLIGPNDLFITLPLISLLHSIQKSGNTYLWYQVSRILEYNHLIVRPNLQFHLQIILEMKIDCKFGRIIIYLVSVYYGNSNFIKLLLVTLFHVNVIDSNCSKLHSSQTFSRTFINWTNMLNREEQGSPRIIDTVKELCSRSESEGKLQSCWDVNLNFQFQPFELNVNKCKL</sequence>
<evidence type="ECO:0000256" key="2">
    <source>
        <dbReference type="ARBA" id="ARBA00023015"/>
    </source>
</evidence>
<dbReference type="GO" id="GO:0005634">
    <property type="term" value="C:nucleus"/>
    <property type="evidence" value="ECO:0007669"/>
    <property type="project" value="UniProtKB-SubCell"/>
</dbReference>
<dbReference type="AlphaFoldDB" id="A0A0M8ZTY4"/>
<dbReference type="EMBL" id="KQ435847">
    <property type="protein sequence ID" value="KOX71100.1"/>
    <property type="molecule type" value="Genomic_DNA"/>
</dbReference>
<dbReference type="PANTHER" id="PTHR46004">
    <property type="entry name" value="CYCLIC AMP RESPONSE ELEMENT-BINDING PROTEIN A"/>
    <property type="match status" value="1"/>
</dbReference>
<organism evidence="8 9">
    <name type="scientific">Melipona quadrifasciata</name>
    <dbReference type="NCBI Taxonomy" id="166423"/>
    <lineage>
        <taxon>Eukaryota</taxon>
        <taxon>Metazoa</taxon>
        <taxon>Ecdysozoa</taxon>
        <taxon>Arthropoda</taxon>
        <taxon>Hexapoda</taxon>
        <taxon>Insecta</taxon>
        <taxon>Pterygota</taxon>
        <taxon>Neoptera</taxon>
        <taxon>Endopterygota</taxon>
        <taxon>Hymenoptera</taxon>
        <taxon>Apocrita</taxon>
        <taxon>Aculeata</taxon>
        <taxon>Apoidea</taxon>
        <taxon>Anthophila</taxon>
        <taxon>Apidae</taxon>
        <taxon>Melipona</taxon>
    </lineage>
</organism>
<dbReference type="SUPFAM" id="SSF57959">
    <property type="entry name" value="Leucine zipper domain"/>
    <property type="match status" value="1"/>
</dbReference>
<evidence type="ECO:0000256" key="6">
    <source>
        <dbReference type="SAM" id="Coils"/>
    </source>
</evidence>
<name>A0A0M8ZTY4_9HYME</name>
<dbReference type="Gene3D" id="1.20.5.170">
    <property type="match status" value="1"/>
</dbReference>
<evidence type="ECO:0000256" key="3">
    <source>
        <dbReference type="ARBA" id="ARBA00023125"/>
    </source>
</evidence>
<feature type="domain" description="BZIP" evidence="7">
    <location>
        <begin position="9"/>
        <end position="60"/>
    </location>
</feature>
<evidence type="ECO:0000256" key="5">
    <source>
        <dbReference type="ARBA" id="ARBA00023242"/>
    </source>
</evidence>
<evidence type="ECO:0000256" key="1">
    <source>
        <dbReference type="ARBA" id="ARBA00004123"/>
    </source>
</evidence>
<dbReference type="InterPro" id="IPR046347">
    <property type="entry name" value="bZIP_sf"/>
</dbReference>
<proteinExistence type="predicted"/>
<evidence type="ECO:0000313" key="9">
    <source>
        <dbReference type="Proteomes" id="UP000053105"/>
    </source>
</evidence>
<dbReference type="STRING" id="166423.A0A0M8ZTY4"/>
<dbReference type="GO" id="GO:0000981">
    <property type="term" value="F:DNA-binding transcription factor activity, RNA polymerase II-specific"/>
    <property type="evidence" value="ECO:0007669"/>
    <property type="project" value="TreeGrafter"/>
</dbReference>
<dbReference type="Pfam" id="PF00170">
    <property type="entry name" value="bZIP_1"/>
    <property type="match status" value="1"/>
</dbReference>
<keyword evidence="9" id="KW-1185">Reference proteome</keyword>
<evidence type="ECO:0000256" key="4">
    <source>
        <dbReference type="ARBA" id="ARBA00023163"/>
    </source>
</evidence>
<reference evidence="8 9" key="1">
    <citation type="submission" date="2015-07" db="EMBL/GenBank/DDBJ databases">
        <title>The genome of Melipona quadrifasciata.</title>
        <authorList>
            <person name="Pan H."/>
            <person name="Kapheim K."/>
        </authorList>
    </citation>
    <scope>NUCLEOTIDE SEQUENCE [LARGE SCALE GENOMIC DNA]</scope>
    <source>
        <strain evidence="8">0111107301</strain>
        <tissue evidence="8">Whole body</tissue>
    </source>
</reference>
<dbReference type="InterPro" id="IPR004827">
    <property type="entry name" value="bZIP"/>
</dbReference>
<feature type="coiled-coil region" evidence="6">
    <location>
        <begin position="23"/>
        <end position="67"/>
    </location>
</feature>
<dbReference type="Proteomes" id="UP000053105">
    <property type="component" value="Unassembled WGS sequence"/>
</dbReference>
<accession>A0A0M8ZTY4</accession>
<protein>
    <submittedName>
        <fullName evidence="8">Cyclic AMP response element-binding protein A</fullName>
    </submittedName>
</protein>
<evidence type="ECO:0000313" key="8">
    <source>
        <dbReference type="EMBL" id="KOX71100.1"/>
    </source>
</evidence>
<gene>
    <name evidence="8" type="ORF">WN51_04635</name>
</gene>
<comment type="subcellular location">
    <subcellularLocation>
        <location evidence="1">Nucleus</location>
    </subcellularLocation>
</comment>
<evidence type="ECO:0000259" key="7">
    <source>
        <dbReference type="SMART" id="SM00338"/>
    </source>
</evidence>
<keyword evidence="2" id="KW-0805">Transcription regulation</keyword>
<keyword evidence="5" id="KW-0539">Nucleus</keyword>